<dbReference type="SUPFAM" id="SSF52540">
    <property type="entry name" value="P-loop containing nucleoside triphosphate hydrolases"/>
    <property type="match status" value="1"/>
</dbReference>
<dbReference type="GO" id="GO:0005634">
    <property type="term" value="C:nucleus"/>
    <property type="evidence" value="ECO:0007669"/>
    <property type="project" value="UniProtKB-SubCell"/>
</dbReference>
<feature type="domain" description="RecF/RecN/SMC N-terminal" evidence="5">
    <location>
        <begin position="2"/>
        <end position="161"/>
    </location>
</feature>
<dbReference type="SUPFAM" id="SSF75553">
    <property type="entry name" value="Smc hinge domain"/>
    <property type="match status" value="1"/>
</dbReference>
<evidence type="ECO:0000256" key="4">
    <source>
        <dbReference type="SAM" id="MobiDB-lite"/>
    </source>
</evidence>
<dbReference type="AlphaFoldDB" id="A0A6S7HTV2"/>
<dbReference type="InterPro" id="IPR003395">
    <property type="entry name" value="RecF/RecN/SMC_N"/>
</dbReference>
<evidence type="ECO:0000256" key="3">
    <source>
        <dbReference type="ARBA" id="ARBA00023306"/>
    </source>
</evidence>
<comment type="caution">
    <text evidence="6">The sequence shown here is derived from an EMBL/GenBank/DDBJ whole genome shotgun (WGS) entry which is preliminary data.</text>
</comment>
<accession>A0A6S7HTV2</accession>
<feature type="region of interest" description="Disordered" evidence="4">
    <location>
        <begin position="323"/>
        <end position="352"/>
    </location>
</feature>
<dbReference type="GO" id="GO:0005524">
    <property type="term" value="F:ATP binding"/>
    <property type="evidence" value="ECO:0007669"/>
    <property type="project" value="InterPro"/>
</dbReference>
<dbReference type="Pfam" id="PF02463">
    <property type="entry name" value="SMC_N"/>
    <property type="match status" value="1"/>
</dbReference>
<comment type="subcellular location">
    <subcellularLocation>
        <location evidence="1">Nucleus</location>
    </subcellularLocation>
</comment>
<proteinExistence type="predicted"/>
<organism evidence="6 7">
    <name type="scientific">Paramuricea clavata</name>
    <name type="common">Red gorgonian</name>
    <name type="synonym">Violescent sea-whip</name>
    <dbReference type="NCBI Taxonomy" id="317549"/>
    <lineage>
        <taxon>Eukaryota</taxon>
        <taxon>Metazoa</taxon>
        <taxon>Cnidaria</taxon>
        <taxon>Anthozoa</taxon>
        <taxon>Octocorallia</taxon>
        <taxon>Malacalcyonacea</taxon>
        <taxon>Plexauridae</taxon>
        <taxon>Paramuricea</taxon>
    </lineage>
</organism>
<dbReference type="FunFam" id="3.40.50.300:FF:000278">
    <property type="entry name" value="Structural maintenance of chromosomes 2"/>
    <property type="match status" value="1"/>
</dbReference>
<keyword evidence="3" id="KW-0131">Cell cycle</keyword>
<dbReference type="InterPro" id="IPR036277">
    <property type="entry name" value="SMC_hinge_sf"/>
</dbReference>
<evidence type="ECO:0000259" key="5">
    <source>
        <dbReference type="Pfam" id="PF02463"/>
    </source>
</evidence>
<evidence type="ECO:0000313" key="7">
    <source>
        <dbReference type="Proteomes" id="UP001152795"/>
    </source>
</evidence>
<dbReference type="Proteomes" id="UP001152795">
    <property type="component" value="Unassembled WGS sequence"/>
</dbReference>
<dbReference type="PANTHER" id="PTHR43977">
    <property type="entry name" value="STRUCTURAL MAINTENANCE OF CHROMOSOMES PROTEIN 3"/>
    <property type="match status" value="1"/>
</dbReference>
<evidence type="ECO:0000256" key="2">
    <source>
        <dbReference type="ARBA" id="ARBA00023054"/>
    </source>
</evidence>
<dbReference type="InterPro" id="IPR027417">
    <property type="entry name" value="P-loop_NTPase"/>
</dbReference>
<reference evidence="6" key="1">
    <citation type="submission" date="2020-04" db="EMBL/GenBank/DDBJ databases">
        <authorList>
            <person name="Alioto T."/>
            <person name="Alioto T."/>
            <person name="Gomez Garrido J."/>
        </authorList>
    </citation>
    <scope>NUCLEOTIDE SEQUENCE</scope>
    <source>
        <strain evidence="6">A484AB</strain>
    </source>
</reference>
<dbReference type="InterPro" id="IPR027120">
    <property type="entry name" value="Smc2_ABC"/>
</dbReference>
<protein>
    <submittedName>
        <fullName evidence="6">Structural maintenance of chromosomes 2</fullName>
    </submittedName>
</protein>
<gene>
    <name evidence="6" type="ORF">PACLA_8A078290</name>
</gene>
<evidence type="ECO:0000313" key="6">
    <source>
        <dbReference type="EMBL" id="CAB3998590.1"/>
    </source>
</evidence>
<dbReference type="OrthoDB" id="10255539at2759"/>
<dbReference type="GO" id="GO:0016887">
    <property type="term" value="F:ATP hydrolysis activity"/>
    <property type="evidence" value="ECO:0007669"/>
    <property type="project" value="InterPro"/>
</dbReference>
<dbReference type="EMBL" id="CACRXK020003392">
    <property type="protein sequence ID" value="CAB3998590.1"/>
    <property type="molecule type" value="Genomic_DNA"/>
</dbReference>
<dbReference type="Gene3D" id="3.40.50.300">
    <property type="entry name" value="P-loop containing nucleotide triphosphate hydrolases"/>
    <property type="match status" value="1"/>
</dbReference>
<dbReference type="GO" id="GO:0051276">
    <property type="term" value="P:chromosome organization"/>
    <property type="evidence" value="ECO:0007669"/>
    <property type="project" value="InterPro"/>
</dbReference>
<keyword evidence="2" id="KW-0175">Coiled coil</keyword>
<sequence length="550" mass="62393">MYIKQVIIDGFKSYAQRTEVNGFDPQFNAITGLNGSGKSNILDSICFLLGISNLQQVRASNLQELVYKGGQAGVTKATVTITFDNSDKKQSPVGYETFDELTVSRQVVIGGRNKYLINGCNANNTRVQDLFRSVQLNVNNPHFLIMQGRITKVLNMKPPEILSMIEEAAGTRMYESKKLSAQKTIEKKESKLKEIETILNEEITPTLKKLKEERTSYLDYQKTVRELEHLTKLYVAYQFVQAEEMQKKSVGEYDEMANLIKSLKEKSVQVEEQIKVLNAEIAELEKKRNEESGEAIKNLENKVNELSKVDVKANSDVKHAKNQLAAENKKKKALEKSLTGDQTQLTSKESEMKKLSDTLVELQKKSEEDTKQVKNAQNHFHAVSAGLSSNEDGEDQTLADQLLGCKNDISNAETELKQAQMKAKHAETELKKKQSELKKTEKDYSKDKVVFDNIQKNIKKLEAEMNRLNYKDGQEEGLIQRKRELEAEVAELRTKTEMLEARFPNLQFQYKDPEPNFNRRKVKGLVAQLIRVKDVSTATALEVAAGNRVQ</sequence>
<dbReference type="CDD" id="cd03273">
    <property type="entry name" value="ABC_SMC2_euk"/>
    <property type="match status" value="1"/>
</dbReference>
<dbReference type="GO" id="GO:0005694">
    <property type="term" value="C:chromosome"/>
    <property type="evidence" value="ECO:0007669"/>
    <property type="project" value="InterPro"/>
</dbReference>
<evidence type="ECO:0000256" key="1">
    <source>
        <dbReference type="ARBA" id="ARBA00004123"/>
    </source>
</evidence>
<name>A0A6S7HTV2_PARCT</name>
<keyword evidence="7" id="KW-1185">Reference proteome</keyword>